<dbReference type="RefSeq" id="YP_010675442.1">
    <property type="nucleotide sequence ID" value="NC_071004.1"/>
</dbReference>
<dbReference type="Proteomes" id="UP000821895">
    <property type="component" value="Segment"/>
</dbReference>
<dbReference type="GeneID" id="77951769"/>
<dbReference type="KEGG" id="vg:77951769"/>
<evidence type="ECO:0000313" key="2">
    <source>
        <dbReference type="Proteomes" id="UP000821895"/>
    </source>
</evidence>
<proteinExistence type="predicted"/>
<dbReference type="EMBL" id="MT498058">
    <property type="protein sequence ID" value="QKY79925.1"/>
    <property type="molecule type" value="Genomic_DNA"/>
</dbReference>
<accession>A0AAE7K657</accession>
<organism evidence="1 2">
    <name type="scientific">Gordonia phage Clawz</name>
    <dbReference type="NCBI Taxonomy" id="2743910"/>
    <lineage>
        <taxon>Viruses</taxon>
        <taxon>Duplodnaviria</taxon>
        <taxon>Heunggongvirae</taxon>
        <taxon>Uroviricota</taxon>
        <taxon>Caudoviricetes</taxon>
        <taxon>Clawzvirus</taxon>
        <taxon>Clawzvirus clawz</taxon>
    </lineage>
</organism>
<reference evidence="1" key="1">
    <citation type="submission" date="2020-05" db="EMBL/GenBank/DDBJ databases">
        <authorList>
            <person name="Conneilly E.M."/>
            <person name="Corace M.L."/>
            <person name="Daly D."/>
            <person name="Dejene M.A."/>
            <person name="Deng Y."/>
            <person name="Kelly J.M."/>
            <person name="Masiello C.S."/>
            <person name="McDonough D."/>
            <person name="Musser E."/>
            <person name="Pecorale A.L."/>
            <person name="Ray R.F."/>
            <person name="Regan I.M."/>
            <person name="Shedd N.A."/>
            <person name="Tatone J.R."/>
            <person name="Tocci C.W."/>
            <person name="Zarate C.M."/>
            <person name="Whitefleet-Smith J.L."/>
            <person name="Garlena R.A."/>
            <person name="Russell D.A."/>
            <person name="Pope W.H."/>
            <person name="Jacobs-Sera D."/>
            <person name="Hatfull G.F."/>
        </authorList>
    </citation>
    <scope>NUCLEOTIDE SEQUENCE</scope>
</reference>
<sequence>MTDETNEPEVGFTENRAYALAEAAAGNASVMYIPPRPEPVWLSGTGSLQREYQKHHRRSLAELQRLGLIEMQPGIQNGAPSEFMESPLQPRKVTPTELGWNTLARWLANDPRSEFEDQPFSFGDPTSGEEYRDVRQVGEYEGDEPTTVAIVSNGVYEIWLPGADDEKARTLAAILNKTMED</sequence>
<gene>
    <name evidence="1" type="primary">13</name>
    <name evidence="1" type="ORF">SEA_CLAWZ_13</name>
</gene>
<protein>
    <submittedName>
        <fullName evidence="1">Uncharacterized protein</fullName>
    </submittedName>
</protein>
<keyword evidence="2" id="KW-1185">Reference proteome</keyword>
<evidence type="ECO:0000313" key="1">
    <source>
        <dbReference type="EMBL" id="QKY79925.1"/>
    </source>
</evidence>
<name>A0AAE7K657_9CAUD</name>